<gene>
    <name evidence="1" type="ORF">PCAR00345_LOCUS34582</name>
</gene>
<reference evidence="1" key="1">
    <citation type="submission" date="2021-01" db="EMBL/GenBank/DDBJ databases">
        <authorList>
            <person name="Corre E."/>
            <person name="Pelletier E."/>
            <person name="Niang G."/>
            <person name="Scheremetjew M."/>
            <person name="Finn R."/>
            <person name="Kale V."/>
            <person name="Holt S."/>
            <person name="Cochrane G."/>
            <person name="Meng A."/>
            <person name="Brown T."/>
            <person name="Cohen L."/>
        </authorList>
    </citation>
    <scope>NUCLEOTIDE SEQUENCE</scope>
    <source>
        <strain evidence="1">CCMP645</strain>
    </source>
</reference>
<dbReference type="Pfam" id="PF04827">
    <property type="entry name" value="Plant_tran"/>
    <property type="match status" value="1"/>
</dbReference>
<dbReference type="PANTHER" id="PTHR47150">
    <property type="entry name" value="OS12G0169200 PROTEIN"/>
    <property type="match status" value="1"/>
</dbReference>
<dbReference type="EMBL" id="HBIZ01054043">
    <property type="protein sequence ID" value="CAE0781886.1"/>
    <property type="molecule type" value="Transcribed_RNA"/>
</dbReference>
<dbReference type="PANTHER" id="PTHR47150:SF5">
    <property type="entry name" value="OS07G0546750 PROTEIN"/>
    <property type="match status" value="1"/>
</dbReference>
<evidence type="ECO:0008006" key="2">
    <source>
        <dbReference type="Google" id="ProtNLM"/>
    </source>
</evidence>
<accession>A0A7S4F9A5</accession>
<protein>
    <recommendedName>
        <fullName evidence="2">DDE Tnp4 domain-containing protein</fullName>
    </recommendedName>
</protein>
<proteinExistence type="predicted"/>
<evidence type="ECO:0000313" key="1">
    <source>
        <dbReference type="EMBL" id="CAE0781886.1"/>
    </source>
</evidence>
<dbReference type="AlphaFoldDB" id="A0A7S4F9A5"/>
<name>A0A7S4F9A5_CHRCT</name>
<organism evidence="1">
    <name type="scientific">Chrysotila carterae</name>
    <name type="common">Marine alga</name>
    <name type="synonym">Syracosphaera carterae</name>
    <dbReference type="NCBI Taxonomy" id="13221"/>
    <lineage>
        <taxon>Eukaryota</taxon>
        <taxon>Haptista</taxon>
        <taxon>Haptophyta</taxon>
        <taxon>Prymnesiophyceae</taxon>
        <taxon>Isochrysidales</taxon>
        <taxon>Isochrysidaceae</taxon>
        <taxon>Chrysotila</taxon>
    </lineage>
</organism>
<dbReference type="InterPro" id="IPR006912">
    <property type="entry name" value="Harbinger_derived_prot"/>
</dbReference>
<sequence>MHEGELYSQVEFEVFRDDGTTKTIKGLYALVDGGYHTWRCLMCPVKSAQQMDVKYWSKRLESVRKDVECTFGSLKRRFRMLRLPIEFATAHCLDVMFKMCCMLHNMLLEFDGLADIGQDEADWTSADLEADERRLISQRSFDEFERSQRRMHAEEEGNSNNFVRTSLMDELVYNEVTVSVESSHYELRDVLVEHFRIQRAKRLVLWARTAPACRRARQERDECAEE</sequence>